<dbReference type="EMBL" id="JAFKCW010000004">
    <property type="protein sequence ID" value="MBN7802877.1"/>
    <property type="molecule type" value="Genomic_DNA"/>
</dbReference>
<protein>
    <submittedName>
        <fullName evidence="2">DUF2007 domain-containing protein</fullName>
    </submittedName>
</protein>
<evidence type="ECO:0000313" key="2">
    <source>
        <dbReference type="EMBL" id="MBN7802877.1"/>
    </source>
</evidence>
<comment type="caution">
    <text evidence="2">The sequence shown here is derived from an EMBL/GenBank/DDBJ whole genome shotgun (WGS) entry which is preliminary data.</text>
</comment>
<dbReference type="RefSeq" id="WP_206570882.1">
    <property type="nucleotide sequence ID" value="NZ_JAFKCW010000004.1"/>
</dbReference>
<accession>A0ABS3BUD6</accession>
<keyword evidence="3" id="KW-1185">Reference proteome</keyword>
<dbReference type="Pfam" id="PF09413">
    <property type="entry name" value="DUF2007"/>
    <property type="match status" value="1"/>
</dbReference>
<evidence type="ECO:0000313" key="3">
    <source>
        <dbReference type="Proteomes" id="UP000664698"/>
    </source>
</evidence>
<evidence type="ECO:0000259" key="1">
    <source>
        <dbReference type="Pfam" id="PF09413"/>
    </source>
</evidence>
<sequence length="70" mass="8042">MENWIKVYEDQNQIRAEIVKAVLEENKIPAVVMSSKETIYNVFGTYEVLVVQGDALAAMQLIQNEITFQH</sequence>
<reference evidence="2 3" key="1">
    <citation type="submission" date="2021-03" db="EMBL/GenBank/DDBJ databases">
        <title>novel species isolated from a fishpond in China.</title>
        <authorList>
            <person name="Lu H."/>
            <person name="Cai Z."/>
        </authorList>
    </citation>
    <scope>NUCLEOTIDE SEQUENCE [LARGE SCALE GENOMIC DNA]</scope>
    <source>
        <strain evidence="2 3">JCM 31546</strain>
    </source>
</reference>
<dbReference type="Proteomes" id="UP000664698">
    <property type="component" value="Unassembled WGS sequence"/>
</dbReference>
<feature type="domain" description="DUF2007" evidence="1">
    <location>
        <begin position="4"/>
        <end position="64"/>
    </location>
</feature>
<dbReference type="InterPro" id="IPR018551">
    <property type="entry name" value="DUF2007"/>
</dbReference>
<gene>
    <name evidence="2" type="ORF">J0A67_18510</name>
</gene>
<organism evidence="2 3">
    <name type="scientific">Algoriphagus aestuariicola</name>
    <dbReference type="NCBI Taxonomy" id="1852016"/>
    <lineage>
        <taxon>Bacteria</taxon>
        <taxon>Pseudomonadati</taxon>
        <taxon>Bacteroidota</taxon>
        <taxon>Cytophagia</taxon>
        <taxon>Cytophagales</taxon>
        <taxon>Cyclobacteriaceae</taxon>
        <taxon>Algoriphagus</taxon>
    </lineage>
</organism>
<proteinExistence type="predicted"/>
<name>A0ABS3BUD6_9BACT</name>